<evidence type="ECO:0000256" key="2">
    <source>
        <dbReference type="SAM" id="Phobius"/>
    </source>
</evidence>
<keyword evidence="4" id="KW-1185">Reference proteome</keyword>
<evidence type="ECO:0000256" key="1">
    <source>
        <dbReference type="SAM" id="MobiDB-lite"/>
    </source>
</evidence>
<feature type="transmembrane region" description="Helical" evidence="2">
    <location>
        <begin position="16"/>
        <end position="33"/>
    </location>
</feature>
<gene>
    <name evidence="3" type="ORF">LCY76_03680</name>
</gene>
<feature type="region of interest" description="Disordered" evidence="1">
    <location>
        <begin position="125"/>
        <end position="169"/>
    </location>
</feature>
<dbReference type="RefSeq" id="WP_248251510.1">
    <property type="nucleotide sequence ID" value="NZ_JAIWJX010000002.1"/>
</dbReference>
<keyword evidence="2" id="KW-0812">Transmembrane</keyword>
<feature type="compositionally biased region" description="Basic and acidic residues" evidence="1">
    <location>
        <begin position="125"/>
        <end position="146"/>
    </location>
</feature>
<sequence>MSYKTFDTYERNDSKLVKGLLIGAAVGAAIAMLDRSTRQTVKRKTLDVKDQTVTIAKNVKDNPQSLAGGVKETFQSASSAVSDVMDDIKQLMSTMEDVKNTSMEAMQQVRGASSELVKIGSKLKDAGQNVKEHGKDVVGEVSEKDSIPAPSYSDLQNKPHVVTPNEGSY</sequence>
<comment type="caution">
    <text evidence="3">The sequence shown here is derived from an EMBL/GenBank/DDBJ whole genome shotgun (WGS) entry which is preliminary data.</text>
</comment>
<reference evidence="3" key="1">
    <citation type="submission" date="2021-09" db="EMBL/GenBank/DDBJ databases">
        <title>Genome analysis of Fictibacillus sp. KIGAM418 isolated from marine sediment.</title>
        <authorList>
            <person name="Seo M.-J."/>
            <person name="Cho E.-S."/>
            <person name="Hwang C.Y."/>
        </authorList>
    </citation>
    <scope>NUCLEOTIDE SEQUENCE</scope>
    <source>
        <strain evidence="3">KIGAM418</strain>
    </source>
</reference>
<dbReference type="EMBL" id="JAIWJX010000002">
    <property type="protein sequence ID" value="MCK6255722.1"/>
    <property type="molecule type" value="Genomic_DNA"/>
</dbReference>
<proteinExistence type="predicted"/>
<evidence type="ECO:0008006" key="5">
    <source>
        <dbReference type="Google" id="ProtNLM"/>
    </source>
</evidence>
<organism evidence="3 4">
    <name type="scientific">Fictibacillus marinisediminis</name>
    <dbReference type="NCBI Taxonomy" id="2878389"/>
    <lineage>
        <taxon>Bacteria</taxon>
        <taxon>Bacillati</taxon>
        <taxon>Bacillota</taxon>
        <taxon>Bacilli</taxon>
        <taxon>Bacillales</taxon>
        <taxon>Fictibacillaceae</taxon>
        <taxon>Fictibacillus</taxon>
    </lineage>
</organism>
<evidence type="ECO:0000313" key="3">
    <source>
        <dbReference type="EMBL" id="MCK6255722.1"/>
    </source>
</evidence>
<evidence type="ECO:0000313" key="4">
    <source>
        <dbReference type="Proteomes" id="UP001139011"/>
    </source>
</evidence>
<accession>A0A9X1X7X8</accession>
<keyword evidence="2" id="KW-1133">Transmembrane helix</keyword>
<dbReference type="Proteomes" id="UP001139011">
    <property type="component" value="Unassembled WGS sequence"/>
</dbReference>
<dbReference type="Gene3D" id="1.20.120.20">
    <property type="entry name" value="Apolipoprotein"/>
    <property type="match status" value="1"/>
</dbReference>
<protein>
    <recommendedName>
        <fullName evidence="5">YtxH domain-containing protein</fullName>
    </recommendedName>
</protein>
<name>A0A9X1X7X8_9BACL</name>
<keyword evidence="2" id="KW-0472">Membrane</keyword>
<dbReference type="AlphaFoldDB" id="A0A9X1X7X8"/>